<proteinExistence type="predicted"/>
<comment type="caution">
    <text evidence="1">The sequence shown here is derived from an EMBL/GenBank/DDBJ whole genome shotgun (WGS) entry which is preliminary data.</text>
</comment>
<reference evidence="1" key="1">
    <citation type="submission" date="2021-08" db="EMBL/GenBank/DDBJ databases">
        <title>Complete genome sequence of Chryseobacterium sp strain PS-8.</title>
        <authorList>
            <person name="Das S.K."/>
        </authorList>
    </citation>
    <scope>NUCLEOTIDE SEQUENCE</scope>
    <source>
        <strain evidence="1">PS-8</strain>
    </source>
</reference>
<dbReference type="EMBL" id="JACSGT010000001">
    <property type="protein sequence ID" value="MCF2218235.1"/>
    <property type="molecule type" value="Genomic_DNA"/>
</dbReference>
<sequence length="110" mass="13232">MEYRKEKLFCKENFKLVTELTEFRMSVWITGFGLENAVTGEEVLPLFSYFNLDHIEELSEEILEIKFRIYPSGKKNYTVKVYPFSKQFEYEDKMYSTDHFCKVIIGEDLR</sequence>
<dbReference type="Proteomes" id="UP001430374">
    <property type="component" value="Unassembled WGS sequence"/>
</dbReference>
<accession>A0ABS9C1Q1</accession>
<keyword evidence="2" id="KW-1185">Reference proteome</keyword>
<dbReference type="RefSeq" id="WP_235130018.1">
    <property type="nucleotide sequence ID" value="NZ_JACSGT010000001.1"/>
</dbReference>
<gene>
    <name evidence="1" type="ORF">H9Q08_02840</name>
</gene>
<protein>
    <submittedName>
        <fullName evidence="1">Uncharacterized protein</fullName>
    </submittedName>
</protein>
<evidence type="ECO:0000313" key="2">
    <source>
        <dbReference type="Proteomes" id="UP001430374"/>
    </source>
</evidence>
<name>A0ABS9C1Q1_9FLAO</name>
<evidence type="ECO:0000313" key="1">
    <source>
        <dbReference type="EMBL" id="MCF2218235.1"/>
    </source>
</evidence>
<organism evidence="1 2">
    <name type="scientific">Chryseobacterium indicum</name>
    <dbReference type="NCBI Taxonomy" id="2766954"/>
    <lineage>
        <taxon>Bacteria</taxon>
        <taxon>Pseudomonadati</taxon>
        <taxon>Bacteroidota</taxon>
        <taxon>Flavobacteriia</taxon>
        <taxon>Flavobacteriales</taxon>
        <taxon>Weeksellaceae</taxon>
        <taxon>Chryseobacterium group</taxon>
        <taxon>Chryseobacterium</taxon>
    </lineage>
</organism>